<dbReference type="GO" id="GO:0016787">
    <property type="term" value="F:hydrolase activity"/>
    <property type="evidence" value="ECO:0007669"/>
    <property type="project" value="UniProtKB-KW"/>
</dbReference>
<feature type="domain" description="Amidohydrolase-related" evidence="2">
    <location>
        <begin position="54"/>
        <end position="373"/>
    </location>
</feature>
<keyword evidence="4" id="KW-1185">Reference proteome</keyword>
<accession>A0A4R6SVX2</accession>
<dbReference type="RefSeq" id="WP_133576097.1">
    <property type="nucleotide sequence ID" value="NZ_SNYC01000004.1"/>
</dbReference>
<dbReference type="InterPro" id="IPR032466">
    <property type="entry name" value="Metal_Hydrolase"/>
</dbReference>
<evidence type="ECO:0000313" key="3">
    <source>
        <dbReference type="EMBL" id="TDQ10058.1"/>
    </source>
</evidence>
<dbReference type="InterPro" id="IPR050287">
    <property type="entry name" value="MTA/SAH_deaminase"/>
</dbReference>
<keyword evidence="1 3" id="KW-0378">Hydrolase</keyword>
<dbReference type="InterPro" id="IPR006680">
    <property type="entry name" value="Amidohydro-rel"/>
</dbReference>
<evidence type="ECO:0000259" key="2">
    <source>
        <dbReference type="Pfam" id="PF01979"/>
    </source>
</evidence>
<gene>
    <name evidence="3" type="ORF">ATK78_2217</name>
</gene>
<reference evidence="3 4" key="1">
    <citation type="submission" date="2019-03" db="EMBL/GenBank/DDBJ databases">
        <title>Genomic Encyclopedia of Archaeal and Bacterial Type Strains, Phase II (KMG-II): from individual species to whole genera.</title>
        <authorList>
            <person name="Goeker M."/>
        </authorList>
    </citation>
    <scope>NUCLEOTIDE SEQUENCE [LARGE SCALE GENOMIC DNA]</scope>
    <source>
        <strain evidence="3 4">DSM 19035</strain>
    </source>
</reference>
<name>A0A4R6SVX2_9SPHI</name>
<dbReference type="Gene3D" id="3.20.20.140">
    <property type="entry name" value="Metal-dependent hydrolases"/>
    <property type="match status" value="1"/>
</dbReference>
<dbReference type="Proteomes" id="UP000295620">
    <property type="component" value="Unassembled WGS sequence"/>
</dbReference>
<proteinExistence type="predicted"/>
<comment type="caution">
    <text evidence="3">The sequence shown here is derived from an EMBL/GenBank/DDBJ whole genome shotgun (WGS) entry which is preliminary data.</text>
</comment>
<sequence>MVSYISASYVHMLNGPPLKNGVLGLLPDGTIDAVLTADEARDQQIAEIKQYEGILVPGFVNTHCHLELSHLRGSIAQHTGLPQFVQTVMKMRTSDEYAIDLAMLRADIEMFENGIVAVADISNQLVSKSAKTGSPTYYHTFIETMGFNPATAKASIGRAIEFRDQFNDQPVSIAPHAPYSVSAELFQEIKRIAEETDALVSIHNQETADENLFFEHKEGAFLGLYEFLGLDIGFYQPSGKTSLQSILPFLSPRQKTLLVHNTFTTKEDVCIAESTHDQLYWCLCPNANLYIENRLPDVNMLREAGLRITLGTDSLASNSRLSIFAEMQTLSKHFAVPLDELIRWATINGAAFLGITERYGSLAIGKRPGINLIGFTETNGMLVLGDWMKRLF</sequence>
<evidence type="ECO:0000256" key="1">
    <source>
        <dbReference type="ARBA" id="ARBA00022801"/>
    </source>
</evidence>
<organism evidence="3 4">
    <name type="scientific">Pedobacter metabolipauper</name>
    <dbReference type="NCBI Taxonomy" id="425513"/>
    <lineage>
        <taxon>Bacteria</taxon>
        <taxon>Pseudomonadati</taxon>
        <taxon>Bacteroidota</taxon>
        <taxon>Sphingobacteriia</taxon>
        <taxon>Sphingobacteriales</taxon>
        <taxon>Sphingobacteriaceae</taxon>
        <taxon>Pedobacter</taxon>
    </lineage>
</organism>
<dbReference type="OrthoDB" id="9807210at2"/>
<dbReference type="AlphaFoldDB" id="A0A4R6SVX2"/>
<dbReference type="EMBL" id="SNYC01000004">
    <property type="protein sequence ID" value="TDQ10058.1"/>
    <property type="molecule type" value="Genomic_DNA"/>
</dbReference>
<dbReference type="SUPFAM" id="SSF51556">
    <property type="entry name" value="Metallo-dependent hydrolases"/>
    <property type="match status" value="1"/>
</dbReference>
<dbReference type="Pfam" id="PF01979">
    <property type="entry name" value="Amidohydro_1"/>
    <property type="match status" value="1"/>
</dbReference>
<dbReference type="PANTHER" id="PTHR43794:SF11">
    <property type="entry name" value="AMIDOHYDROLASE-RELATED DOMAIN-CONTAINING PROTEIN"/>
    <property type="match status" value="1"/>
</dbReference>
<dbReference type="PANTHER" id="PTHR43794">
    <property type="entry name" value="AMINOHYDROLASE SSNA-RELATED"/>
    <property type="match status" value="1"/>
</dbReference>
<protein>
    <submittedName>
        <fullName evidence="3">Cytosine/adenosine deaminase-related metal-dependent hydrolase</fullName>
    </submittedName>
</protein>
<evidence type="ECO:0000313" key="4">
    <source>
        <dbReference type="Proteomes" id="UP000295620"/>
    </source>
</evidence>